<evidence type="ECO:0000313" key="3">
    <source>
        <dbReference type="Proteomes" id="UP001172155"/>
    </source>
</evidence>
<dbReference type="Proteomes" id="UP001172155">
    <property type="component" value="Unassembled WGS sequence"/>
</dbReference>
<proteinExistence type="predicted"/>
<reference evidence="2" key="1">
    <citation type="submission" date="2023-06" db="EMBL/GenBank/DDBJ databases">
        <title>Genome-scale phylogeny and comparative genomics of the fungal order Sordariales.</title>
        <authorList>
            <consortium name="Lawrence Berkeley National Laboratory"/>
            <person name="Hensen N."/>
            <person name="Bonometti L."/>
            <person name="Westerberg I."/>
            <person name="Brannstrom I.O."/>
            <person name="Guillou S."/>
            <person name="Cros-Aarteil S."/>
            <person name="Calhoun S."/>
            <person name="Haridas S."/>
            <person name="Kuo A."/>
            <person name="Mondo S."/>
            <person name="Pangilinan J."/>
            <person name="Riley R."/>
            <person name="LaButti K."/>
            <person name="Andreopoulos B."/>
            <person name="Lipzen A."/>
            <person name="Chen C."/>
            <person name="Yanf M."/>
            <person name="Daum C."/>
            <person name="Ng V."/>
            <person name="Clum A."/>
            <person name="Steindorff A."/>
            <person name="Ohm R."/>
            <person name="Martin F."/>
            <person name="Silar P."/>
            <person name="Natvig D."/>
            <person name="Lalanne C."/>
            <person name="Gautier V."/>
            <person name="Ament-velasquez S.L."/>
            <person name="Kruys A."/>
            <person name="Hutchinson M.I."/>
            <person name="Powell A.J."/>
            <person name="Barry K."/>
            <person name="Miller A.N."/>
            <person name="Grigoriev I.V."/>
            <person name="Debuchy R."/>
            <person name="Gladieux P."/>
            <person name="Thoren M.H."/>
            <person name="Johannesson H."/>
        </authorList>
    </citation>
    <scope>NUCLEOTIDE SEQUENCE</scope>
    <source>
        <strain evidence="2">SMH3187-1</strain>
    </source>
</reference>
<feature type="compositionally biased region" description="Basic and acidic residues" evidence="1">
    <location>
        <begin position="101"/>
        <end position="112"/>
    </location>
</feature>
<accession>A0AA40K2R0</accession>
<dbReference type="EMBL" id="JAUKUD010000005">
    <property type="protein sequence ID" value="KAK0743670.1"/>
    <property type="molecule type" value="Genomic_DNA"/>
</dbReference>
<feature type="region of interest" description="Disordered" evidence="1">
    <location>
        <begin position="87"/>
        <end position="114"/>
    </location>
</feature>
<name>A0AA40K2R0_9PEZI</name>
<dbReference type="AlphaFoldDB" id="A0AA40K2R0"/>
<keyword evidence="3" id="KW-1185">Reference proteome</keyword>
<organism evidence="2 3">
    <name type="scientific">Schizothecium vesticola</name>
    <dbReference type="NCBI Taxonomy" id="314040"/>
    <lineage>
        <taxon>Eukaryota</taxon>
        <taxon>Fungi</taxon>
        <taxon>Dikarya</taxon>
        <taxon>Ascomycota</taxon>
        <taxon>Pezizomycotina</taxon>
        <taxon>Sordariomycetes</taxon>
        <taxon>Sordariomycetidae</taxon>
        <taxon>Sordariales</taxon>
        <taxon>Schizotheciaceae</taxon>
        <taxon>Schizothecium</taxon>
    </lineage>
</organism>
<sequence length="232" mass="25656">MSSAEDAVTTSQLTSVLAALTSCLLGSERWMQRSRPPFGRMELKSDLILSTCIVRMRRLGSDVVLISWTVETERQPGPENRERERIMEDSTHSSVVPTPSRKVDVDRKKQATDKTQAVGIHIPIHSSSRGSKSTSDATRGPKVYFGHYPSPAFLPSSPRLGNSPLWIRGSSGRNPWHGCQASRLLSSTVAPFQEARRQFPSLPRSPLISLERTDILASTIPAYVSNRSCLLD</sequence>
<comment type="caution">
    <text evidence="2">The sequence shown here is derived from an EMBL/GenBank/DDBJ whole genome shotgun (WGS) entry which is preliminary data.</text>
</comment>
<evidence type="ECO:0000256" key="1">
    <source>
        <dbReference type="SAM" id="MobiDB-lite"/>
    </source>
</evidence>
<evidence type="ECO:0000313" key="2">
    <source>
        <dbReference type="EMBL" id="KAK0743670.1"/>
    </source>
</evidence>
<protein>
    <submittedName>
        <fullName evidence="2">Uncharacterized protein</fullName>
    </submittedName>
</protein>
<gene>
    <name evidence="2" type="ORF">B0T18DRAFT_188405</name>
</gene>